<accession>A0ABQ2VE16</accession>
<dbReference type="EMBL" id="BMRE01000061">
    <property type="protein sequence ID" value="GGU76743.1"/>
    <property type="molecule type" value="Genomic_DNA"/>
</dbReference>
<organism evidence="2 3">
    <name type="scientific">Lentzea flava</name>
    <dbReference type="NCBI Taxonomy" id="103732"/>
    <lineage>
        <taxon>Bacteria</taxon>
        <taxon>Bacillati</taxon>
        <taxon>Actinomycetota</taxon>
        <taxon>Actinomycetes</taxon>
        <taxon>Pseudonocardiales</taxon>
        <taxon>Pseudonocardiaceae</taxon>
        <taxon>Lentzea</taxon>
    </lineage>
</organism>
<keyword evidence="3" id="KW-1185">Reference proteome</keyword>
<proteinExistence type="predicted"/>
<sequence>MNLLTNNHRERRGGDREMIGHMIGNALVVHPRSVLREEIRDLALSLAPDPDHELVVVDLPSASSFSVWESTAKLLPRKRRGVRLVLGGRSREMTVLAGQWLSERLGRTVIAPDGQVMPGVGGSLFVDAGWGTGWVRFQPGKQPRLDGKRFPRPVWENVSSSFVEVMPTSASGVAEPLPGGVWLRPRGPESVLRDQRNRLINTLPCQPEVCTIVLGCPGAPPITLYDITRFFSWIPPEARPTLRLMKFGPMTLPGNVPYGQVLADALEHPVTCYTGIPLGSRTEPTVHALQANGEPGWQAFAEEVIYSPSEAGAPVGPPALVKHRPPVVGVDEIAPAVYQYTQDVVLEVVQAGLWLRGQQEAPHAAAIRSVEPDGGRHLVVFEHDTEEMAARLRVLAEDVIGRLPSWTRHVTALAPAESVVRNRIEVPGKAMSTIDVSSVVTFSAPRAESALSEVDMSSSPPVEVPAAPNEATVRFDRPQIETGNPMSSSPPAPALSSLDADAPSSPIGLVAEPSPQRAGSTAGPSLELPPADVAVVDLPVTAPALISADAPSSPVPASPVPGSPVSAPSVSVSSVPTSSADEVPVAEPVGQETATALAEPGAEPTHTRFVTLVQPTPQPAAAGLVPKRGLDEERAWLRRALSREYAAVANSVSRVLSEHPGFQGALERSGAVLSDAVAIRLYLSSSGDGLDLQLRKGTVGPHVPFARCVVSGLSRLPSHRGATVFSTSMTGQEWELYRNRKLLTEWGFVNALVAPCSRQRARHEVDVLVWSMTARRTKLLEPEQGPVDDRVLFVPGTSFKVLDLREPVDGGRGYVLLRELAAGEIDSTGKVDTNRASLDELAVNSLRRSLQTWESGKLEARVPESAVDRFGQLPGLVRTRQEESR</sequence>
<feature type="compositionally biased region" description="Pro residues" evidence="1">
    <location>
        <begin position="553"/>
        <end position="562"/>
    </location>
</feature>
<dbReference type="RefSeq" id="WP_189258986.1">
    <property type="nucleotide sequence ID" value="NZ_BMRE01000061.1"/>
</dbReference>
<feature type="compositionally biased region" description="Low complexity" evidence="1">
    <location>
        <begin position="457"/>
        <end position="470"/>
    </location>
</feature>
<evidence type="ECO:0000313" key="2">
    <source>
        <dbReference type="EMBL" id="GGU76743.1"/>
    </source>
</evidence>
<name>A0ABQ2VE16_9PSEU</name>
<evidence type="ECO:0000313" key="3">
    <source>
        <dbReference type="Proteomes" id="UP000649573"/>
    </source>
</evidence>
<gene>
    <name evidence="2" type="ORF">GCM10010178_79930</name>
</gene>
<evidence type="ECO:0000256" key="1">
    <source>
        <dbReference type="SAM" id="MobiDB-lite"/>
    </source>
</evidence>
<feature type="region of interest" description="Disordered" evidence="1">
    <location>
        <begin position="479"/>
        <end position="526"/>
    </location>
</feature>
<dbReference type="Proteomes" id="UP000649573">
    <property type="component" value="Unassembled WGS sequence"/>
</dbReference>
<feature type="compositionally biased region" description="Low complexity" evidence="1">
    <location>
        <begin position="494"/>
        <end position="506"/>
    </location>
</feature>
<feature type="region of interest" description="Disordered" evidence="1">
    <location>
        <begin position="451"/>
        <end position="470"/>
    </location>
</feature>
<feature type="region of interest" description="Disordered" evidence="1">
    <location>
        <begin position="549"/>
        <end position="584"/>
    </location>
</feature>
<protein>
    <submittedName>
        <fullName evidence="2">Uncharacterized protein</fullName>
    </submittedName>
</protein>
<feature type="compositionally biased region" description="Low complexity" evidence="1">
    <location>
        <begin position="563"/>
        <end position="580"/>
    </location>
</feature>
<comment type="caution">
    <text evidence="2">The sequence shown here is derived from an EMBL/GenBank/DDBJ whole genome shotgun (WGS) entry which is preliminary data.</text>
</comment>
<dbReference type="Gene3D" id="3.90.176.10">
    <property type="entry name" value="Toxin ADP-ribosyltransferase, Chain A, domain 1"/>
    <property type="match status" value="1"/>
</dbReference>
<reference evidence="3" key="1">
    <citation type="journal article" date="2019" name="Int. J. Syst. Evol. Microbiol.">
        <title>The Global Catalogue of Microorganisms (GCM) 10K type strain sequencing project: providing services to taxonomists for standard genome sequencing and annotation.</title>
        <authorList>
            <consortium name="The Broad Institute Genomics Platform"/>
            <consortium name="The Broad Institute Genome Sequencing Center for Infectious Disease"/>
            <person name="Wu L."/>
            <person name="Ma J."/>
        </authorList>
    </citation>
    <scope>NUCLEOTIDE SEQUENCE [LARGE SCALE GENOMIC DNA]</scope>
    <source>
        <strain evidence="3">JCM 3296</strain>
    </source>
</reference>